<keyword evidence="2" id="KW-1185">Reference proteome</keyword>
<proteinExistence type="predicted"/>
<reference evidence="1 2" key="1">
    <citation type="submission" date="2024-07" db="EMBL/GenBank/DDBJ databases">
        <authorList>
            <person name="Li M."/>
        </authorList>
    </citation>
    <scope>NUCLEOTIDE SEQUENCE [LARGE SCALE GENOMIC DNA]</scope>
    <source>
        <strain evidence="1 2">25A3E</strain>
    </source>
</reference>
<organism evidence="1 2">
    <name type="scientific">Pseudomonas zhanjiangensis</name>
    <dbReference type="NCBI Taxonomy" id="3239015"/>
    <lineage>
        <taxon>Bacteria</taxon>
        <taxon>Pseudomonadati</taxon>
        <taxon>Pseudomonadota</taxon>
        <taxon>Gammaproteobacteria</taxon>
        <taxon>Pseudomonadales</taxon>
        <taxon>Pseudomonadaceae</taxon>
        <taxon>Pseudomonas</taxon>
    </lineage>
</organism>
<protein>
    <submittedName>
        <fullName evidence="1">Uncharacterized protein</fullName>
    </submittedName>
</protein>
<comment type="caution">
    <text evidence="1">The sequence shown here is derived from an EMBL/GenBank/DDBJ whole genome shotgun (WGS) entry which is preliminary data.</text>
</comment>
<dbReference type="Proteomes" id="UP001560296">
    <property type="component" value="Unassembled WGS sequence"/>
</dbReference>
<name>A0ABV3YXC3_9PSED</name>
<sequence>MGQATSLAAQAGHRWPARIDYDLEILEQYARALKPLRERIDLSISAFANGM</sequence>
<dbReference type="EMBL" id="JBFTEG010000014">
    <property type="protein sequence ID" value="MEX6503714.1"/>
    <property type="molecule type" value="Genomic_DNA"/>
</dbReference>
<evidence type="ECO:0000313" key="1">
    <source>
        <dbReference type="EMBL" id="MEX6503714.1"/>
    </source>
</evidence>
<gene>
    <name evidence="1" type="ORF">AB5S05_16740</name>
</gene>
<dbReference type="RefSeq" id="WP_369288658.1">
    <property type="nucleotide sequence ID" value="NZ_JBFTEG010000014.1"/>
</dbReference>
<evidence type="ECO:0000313" key="2">
    <source>
        <dbReference type="Proteomes" id="UP001560296"/>
    </source>
</evidence>
<accession>A0ABV3YXC3</accession>